<evidence type="ECO:0000259" key="3">
    <source>
        <dbReference type="Pfam" id="PF03629"/>
    </source>
</evidence>
<feature type="chain" id="PRO_5008028102" evidence="2">
    <location>
        <begin position="25"/>
        <end position="267"/>
    </location>
</feature>
<accession>A0A174MMU7</accession>
<gene>
    <name evidence="4" type="ORF">ERS852557_00348</name>
</gene>
<name>A0A174MMU7_BACT4</name>
<keyword evidence="1" id="KW-0378">Hydrolase</keyword>
<protein>
    <submittedName>
        <fullName evidence="4">Acetyl xylan esterase A</fullName>
    </submittedName>
</protein>
<sequence>MKTNYLCGLFLLCVLVWGRSEAHAEKPLKTLDLYLCIGQSNMAGRGKLSPEVMDTLQNVYLLNADDQFEPAVNPLNRYSTIGKGLSWQQVGPAYGFAKTMASKKHPVGLIVNARGGSSIRSWVKNAKQSGGYYDEAIRRAKEAMKYGTLKAIIWHQGEADCHHPEAYKEKIIQLMTDLRNDLGMPDLPVVVGQIAQWNWTKKPHIPEGTKPFNDMIKEISTFLPHSACVSSEGLTPLKDETDPHFDAASQIILGKRYAKEVKKLIKK</sequence>
<evidence type="ECO:0000313" key="5">
    <source>
        <dbReference type="Proteomes" id="UP000095541"/>
    </source>
</evidence>
<feature type="signal peptide" evidence="2">
    <location>
        <begin position="1"/>
        <end position="24"/>
    </location>
</feature>
<evidence type="ECO:0000256" key="2">
    <source>
        <dbReference type="SAM" id="SignalP"/>
    </source>
</evidence>
<proteinExistence type="predicted"/>
<dbReference type="PANTHER" id="PTHR31988:SF19">
    <property type="entry name" value="9-O-ACETYL-N-ACETYLNEURAMINIC ACID DEACETYLASE-RELATED"/>
    <property type="match status" value="1"/>
</dbReference>
<dbReference type="SUPFAM" id="SSF52266">
    <property type="entry name" value="SGNH hydrolase"/>
    <property type="match status" value="1"/>
</dbReference>
<dbReference type="EMBL" id="CZBI01000001">
    <property type="protein sequence ID" value="CUP36117.1"/>
    <property type="molecule type" value="Genomic_DNA"/>
</dbReference>
<dbReference type="InterPro" id="IPR036514">
    <property type="entry name" value="SGNH_hydro_sf"/>
</dbReference>
<dbReference type="InterPro" id="IPR005181">
    <property type="entry name" value="SASA"/>
</dbReference>
<dbReference type="PANTHER" id="PTHR31988">
    <property type="entry name" value="ESTERASE, PUTATIVE (DUF303)-RELATED"/>
    <property type="match status" value="1"/>
</dbReference>
<dbReference type="Pfam" id="PF03629">
    <property type="entry name" value="SASA"/>
    <property type="match status" value="1"/>
</dbReference>
<dbReference type="InterPro" id="IPR052940">
    <property type="entry name" value="Carb_Esterase_6"/>
</dbReference>
<organism evidence="4 5">
    <name type="scientific">Bacteroides thetaiotaomicron</name>
    <dbReference type="NCBI Taxonomy" id="818"/>
    <lineage>
        <taxon>Bacteria</taxon>
        <taxon>Pseudomonadati</taxon>
        <taxon>Bacteroidota</taxon>
        <taxon>Bacteroidia</taxon>
        <taxon>Bacteroidales</taxon>
        <taxon>Bacteroidaceae</taxon>
        <taxon>Bacteroides</taxon>
    </lineage>
</organism>
<dbReference type="AlphaFoldDB" id="A0A174MMU7"/>
<dbReference type="Proteomes" id="UP000095541">
    <property type="component" value="Unassembled WGS sequence"/>
</dbReference>
<dbReference type="GO" id="GO:0016788">
    <property type="term" value="F:hydrolase activity, acting on ester bonds"/>
    <property type="evidence" value="ECO:0007669"/>
    <property type="project" value="UniProtKB-ARBA"/>
</dbReference>
<evidence type="ECO:0000313" key="4">
    <source>
        <dbReference type="EMBL" id="CUP36117.1"/>
    </source>
</evidence>
<keyword evidence="2" id="KW-0732">Signal</keyword>
<dbReference type="Gene3D" id="3.40.50.1110">
    <property type="entry name" value="SGNH hydrolase"/>
    <property type="match status" value="1"/>
</dbReference>
<reference evidence="4 5" key="1">
    <citation type="submission" date="2015-09" db="EMBL/GenBank/DDBJ databases">
        <authorList>
            <consortium name="Pathogen Informatics"/>
        </authorList>
    </citation>
    <scope>NUCLEOTIDE SEQUENCE [LARGE SCALE GENOMIC DNA]</scope>
    <source>
        <strain evidence="4 5">2789STDY5834945</strain>
    </source>
</reference>
<evidence type="ECO:0000256" key="1">
    <source>
        <dbReference type="ARBA" id="ARBA00022801"/>
    </source>
</evidence>
<feature type="domain" description="Sialate O-acetylesterase" evidence="3">
    <location>
        <begin position="31"/>
        <end position="261"/>
    </location>
</feature>